<dbReference type="Pfam" id="PF13545">
    <property type="entry name" value="HTH_Crp_2"/>
    <property type="match status" value="1"/>
</dbReference>
<name>A0A7W6LDQ6_9HYPH</name>
<dbReference type="AlphaFoldDB" id="A0A7W6LDQ6"/>
<evidence type="ECO:0000313" key="7">
    <source>
        <dbReference type="Proteomes" id="UP000519897"/>
    </source>
</evidence>
<evidence type="ECO:0000259" key="4">
    <source>
        <dbReference type="PROSITE" id="PS50042"/>
    </source>
</evidence>
<organism evidence="6 7">
    <name type="scientific">Rhizobium rhizoryzae</name>
    <dbReference type="NCBI Taxonomy" id="451876"/>
    <lineage>
        <taxon>Bacteria</taxon>
        <taxon>Pseudomonadati</taxon>
        <taxon>Pseudomonadota</taxon>
        <taxon>Alphaproteobacteria</taxon>
        <taxon>Hyphomicrobiales</taxon>
        <taxon>Rhizobiaceae</taxon>
        <taxon>Rhizobium/Agrobacterium group</taxon>
        <taxon>Rhizobium</taxon>
    </lineage>
</organism>
<evidence type="ECO:0000259" key="5">
    <source>
        <dbReference type="PROSITE" id="PS51063"/>
    </source>
</evidence>
<dbReference type="InterPro" id="IPR000595">
    <property type="entry name" value="cNMP-bd_dom"/>
</dbReference>
<sequence length="248" mass="27668">MLHLKPELSPNLILSSLPADELEGLLDEMELVDLPHGEKVAHVNEPTDYVYFPVSGIGSVVVVSPSGKRVEAGLIGREGFFPTWVLGGVKENIHEITIQVPSRSWRLDLKSFERLMSKSEALNQLVHSSAIGFQFQVSATALSNAIHSVEERLTRWLLMCHDRVDGDELTLTHEFIAIMLAVRRPSVTTSLHMLEGRGFIRSQRGLITIRNRAAMEKFAADAYGMAEQHFERMGQSVRTKSIRTLVPG</sequence>
<feature type="domain" description="HTH crp-type" evidence="5">
    <location>
        <begin position="147"/>
        <end position="213"/>
    </location>
</feature>
<dbReference type="InterPro" id="IPR018490">
    <property type="entry name" value="cNMP-bd_dom_sf"/>
</dbReference>
<dbReference type="Gene3D" id="1.10.10.10">
    <property type="entry name" value="Winged helix-like DNA-binding domain superfamily/Winged helix DNA-binding domain"/>
    <property type="match status" value="1"/>
</dbReference>
<dbReference type="SMART" id="SM00100">
    <property type="entry name" value="cNMP"/>
    <property type="match status" value="1"/>
</dbReference>
<protein>
    <submittedName>
        <fullName evidence="6">CRP-like cAMP-binding protein</fullName>
    </submittedName>
</protein>
<dbReference type="PROSITE" id="PS50042">
    <property type="entry name" value="CNMP_BINDING_3"/>
    <property type="match status" value="1"/>
</dbReference>
<accession>A0A7W6LDQ6</accession>
<dbReference type="InterPro" id="IPR036388">
    <property type="entry name" value="WH-like_DNA-bd_sf"/>
</dbReference>
<keyword evidence="1" id="KW-0805">Transcription regulation</keyword>
<keyword evidence="2" id="KW-0238">DNA-binding</keyword>
<keyword evidence="3" id="KW-0804">Transcription</keyword>
<evidence type="ECO:0000256" key="1">
    <source>
        <dbReference type="ARBA" id="ARBA00023015"/>
    </source>
</evidence>
<evidence type="ECO:0000256" key="2">
    <source>
        <dbReference type="ARBA" id="ARBA00023125"/>
    </source>
</evidence>
<dbReference type="PROSITE" id="PS51063">
    <property type="entry name" value="HTH_CRP_2"/>
    <property type="match status" value="1"/>
</dbReference>
<dbReference type="SUPFAM" id="SSF51206">
    <property type="entry name" value="cAMP-binding domain-like"/>
    <property type="match status" value="1"/>
</dbReference>
<dbReference type="RefSeq" id="WP_062554671.1">
    <property type="nucleotide sequence ID" value="NZ_CP049250.1"/>
</dbReference>
<dbReference type="GO" id="GO:0006355">
    <property type="term" value="P:regulation of DNA-templated transcription"/>
    <property type="evidence" value="ECO:0007669"/>
    <property type="project" value="InterPro"/>
</dbReference>
<comment type="caution">
    <text evidence="6">The sequence shown here is derived from an EMBL/GenBank/DDBJ whole genome shotgun (WGS) entry which is preliminary data.</text>
</comment>
<dbReference type="Gene3D" id="2.60.120.10">
    <property type="entry name" value="Jelly Rolls"/>
    <property type="match status" value="1"/>
</dbReference>
<dbReference type="CDD" id="cd00038">
    <property type="entry name" value="CAP_ED"/>
    <property type="match status" value="1"/>
</dbReference>
<dbReference type="InterPro" id="IPR036390">
    <property type="entry name" value="WH_DNA-bd_sf"/>
</dbReference>
<gene>
    <name evidence="6" type="ORF">GGQ72_000840</name>
</gene>
<feature type="domain" description="Cyclic nucleotide-binding" evidence="4">
    <location>
        <begin position="13"/>
        <end position="116"/>
    </location>
</feature>
<dbReference type="Proteomes" id="UP000519897">
    <property type="component" value="Unassembled WGS sequence"/>
</dbReference>
<dbReference type="SUPFAM" id="SSF46785">
    <property type="entry name" value="Winged helix' DNA-binding domain"/>
    <property type="match status" value="1"/>
</dbReference>
<dbReference type="EMBL" id="JACIEC010000001">
    <property type="protein sequence ID" value="MBB4142341.1"/>
    <property type="molecule type" value="Genomic_DNA"/>
</dbReference>
<evidence type="ECO:0000313" key="6">
    <source>
        <dbReference type="EMBL" id="MBB4142341.1"/>
    </source>
</evidence>
<proteinExistence type="predicted"/>
<dbReference type="InterPro" id="IPR014710">
    <property type="entry name" value="RmlC-like_jellyroll"/>
</dbReference>
<dbReference type="GO" id="GO:0003677">
    <property type="term" value="F:DNA binding"/>
    <property type="evidence" value="ECO:0007669"/>
    <property type="project" value="UniProtKB-KW"/>
</dbReference>
<dbReference type="InterPro" id="IPR012318">
    <property type="entry name" value="HTH_CRP"/>
</dbReference>
<evidence type="ECO:0000256" key="3">
    <source>
        <dbReference type="ARBA" id="ARBA00023163"/>
    </source>
</evidence>
<dbReference type="Pfam" id="PF00027">
    <property type="entry name" value="cNMP_binding"/>
    <property type="match status" value="1"/>
</dbReference>
<keyword evidence="7" id="KW-1185">Reference proteome</keyword>
<reference evidence="6 7" key="1">
    <citation type="submission" date="2020-08" db="EMBL/GenBank/DDBJ databases">
        <title>Genomic Encyclopedia of Type Strains, Phase IV (KMG-IV): sequencing the most valuable type-strain genomes for metagenomic binning, comparative biology and taxonomic classification.</title>
        <authorList>
            <person name="Goeker M."/>
        </authorList>
    </citation>
    <scope>NUCLEOTIDE SEQUENCE [LARGE SCALE GENOMIC DNA]</scope>
    <source>
        <strain evidence="6 7">DSM 29514</strain>
    </source>
</reference>